<protein>
    <recommendedName>
        <fullName evidence="6">Threonylcarbamoyl-AMP synthase</fullName>
        <ecNumber evidence="5">2.7.7.87</ecNumber>
    </recommendedName>
</protein>
<evidence type="ECO:0000256" key="9">
    <source>
        <dbReference type="ARBA" id="ARBA00022679"/>
    </source>
</evidence>
<dbReference type="InterPro" id="IPR050156">
    <property type="entry name" value="TC-AMP_synthase_SUA5"/>
</dbReference>
<sequence>MTLPASEDPTGIVGASSHPPRIIASLAQLEVERGRRVLRHTFRRHTSPDGDASCVPSCRRVVLSNTRVTRRTSDGGCSLISTKAKAARIRSPRCGAGVLRVPSNRIDWCKFGRLELEGRVEEHEGREEPTKRECGNPVLSHFTARRIRVVWIAALLGAVASSLTTPTTSYSRCYCLNRDLHPKKRNGGRTSSLGYCCVSSMSKVISLPLLGPTQERVLCAAQLISLGHVLAVPTDTVYGLACDAQNSAAVSQLYAIKGRTQNNPISICVGRIEAVEMWAEVGHLPPAILDSLLPGPVTLVFKRSGRLNPLLNPHSSKVGVRIPESEFIRELANCSVSALALTSANTSGQTSSLEVAEFRHLWHMLGAVFDAGKLGELREQRQGSTVVDLSVPGRFSVLRPGVAYANTTKILENFGLVDAYKLREVGICDTVSQDVRHPRQQ</sequence>
<gene>
    <name evidence="17" type="ORF">TBIB3V08_LOCUS1336</name>
</gene>
<dbReference type="InterPro" id="IPR017945">
    <property type="entry name" value="DHBP_synth_RibB-like_a/b_dom"/>
</dbReference>
<keyword evidence="9" id="KW-0808">Transferase</keyword>
<reference evidence="17" key="1">
    <citation type="submission" date="2020-11" db="EMBL/GenBank/DDBJ databases">
        <authorList>
            <person name="Tran Van P."/>
        </authorList>
    </citation>
    <scope>NUCLEOTIDE SEQUENCE</scope>
</reference>
<evidence type="ECO:0000256" key="8">
    <source>
        <dbReference type="ARBA" id="ARBA00022490"/>
    </source>
</evidence>
<dbReference type="GO" id="GO:0000049">
    <property type="term" value="F:tRNA binding"/>
    <property type="evidence" value="ECO:0007669"/>
    <property type="project" value="TreeGrafter"/>
</dbReference>
<comment type="subunit">
    <text evidence="15">Interacts with RSC1A1.</text>
</comment>
<organism evidence="17">
    <name type="scientific">Timema bartmani</name>
    <dbReference type="NCBI Taxonomy" id="61472"/>
    <lineage>
        <taxon>Eukaryota</taxon>
        <taxon>Metazoa</taxon>
        <taxon>Ecdysozoa</taxon>
        <taxon>Arthropoda</taxon>
        <taxon>Hexapoda</taxon>
        <taxon>Insecta</taxon>
        <taxon>Pterygota</taxon>
        <taxon>Neoptera</taxon>
        <taxon>Polyneoptera</taxon>
        <taxon>Phasmatodea</taxon>
        <taxon>Timematodea</taxon>
        <taxon>Timematoidea</taxon>
        <taxon>Timematidae</taxon>
        <taxon>Timema</taxon>
    </lineage>
</organism>
<dbReference type="GO" id="GO:0005886">
    <property type="term" value="C:plasma membrane"/>
    <property type="evidence" value="ECO:0007669"/>
    <property type="project" value="UniProtKB-SubCell"/>
</dbReference>
<dbReference type="GO" id="GO:0003725">
    <property type="term" value="F:double-stranded RNA binding"/>
    <property type="evidence" value="ECO:0007669"/>
    <property type="project" value="InterPro"/>
</dbReference>
<evidence type="ECO:0000256" key="4">
    <source>
        <dbReference type="ARBA" id="ARBA00007663"/>
    </source>
</evidence>
<dbReference type="GO" id="GO:0061710">
    <property type="term" value="F:L-threonylcarbamoyladenylate synthase"/>
    <property type="evidence" value="ECO:0007669"/>
    <property type="project" value="UniProtKB-EC"/>
</dbReference>
<comment type="catalytic activity">
    <reaction evidence="13">
        <text>L-threonine + hydrogencarbonate + ATP = L-threonylcarbamoyladenylate + diphosphate + H2O</text>
        <dbReference type="Rhea" id="RHEA:36407"/>
        <dbReference type="ChEBI" id="CHEBI:15377"/>
        <dbReference type="ChEBI" id="CHEBI:17544"/>
        <dbReference type="ChEBI" id="CHEBI:30616"/>
        <dbReference type="ChEBI" id="CHEBI:33019"/>
        <dbReference type="ChEBI" id="CHEBI:57926"/>
        <dbReference type="ChEBI" id="CHEBI:73682"/>
        <dbReference type="EC" id="2.7.7.87"/>
    </reaction>
</comment>
<accession>A0A7R9ERJ0</accession>
<dbReference type="Gene3D" id="3.90.870.10">
    <property type="entry name" value="DHBP synthase"/>
    <property type="match status" value="1"/>
</dbReference>
<evidence type="ECO:0000256" key="5">
    <source>
        <dbReference type="ARBA" id="ARBA00012584"/>
    </source>
</evidence>
<evidence type="ECO:0000256" key="6">
    <source>
        <dbReference type="ARBA" id="ARBA00015492"/>
    </source>
</evidence>
<evidence type="ECO:0000313" key="17">
    <source>
        <dbReference type="EMBL" id="CAD7438750.1"/>
    </source>
</evidence>
<evidence type="ECO:0000256" key="2">
    <source>
        <dbReference type="ARBA" id="ARBA00004202"/>
    </source>
</evidence>
<feature type="domain" description="YrdC-like" evidence="16">
    <location>
        <begin position="214"/>
        <end position="403"/>
    </location>
</feature>
<dbReference type="InterPro" id="IPR006070">
    <property type="entry name" value="Sua5-like_dom"/>
</dbReference>
<dbReference type="PROSITE" id="PS51163">
    <property type="entry name" value="YRDC"/>
    <property type="match status" value="1"/>
</dbReference>
<dbReference type="EC" id="2.7.7.87" evidence="5"/>
<evidence type="ECO:0000256" key="3">
    <source>
        <dbReference type="ARBA" id="ARBA00004496"/>
    </source>
</evidence>
<keyword evidence="7" id="KW-1003">Cell membrane</keyword>
<keyword evidence="8" id="KW-0963">Cytoplasm</keyword>
<name>A0A7R9ERJ0_9NEOP</name>
<dbReference type="Pfam" id="PF01300">
    <property type="entry name" value="Sua5_yciO_yrdC"/>
    <property type="match status" value="1"/>
</dbReference>
<keyword evidence="11" id="KW-0496">Mitochondrion</keyword>
<dbReference type="GO" id="GO:0006450">
    <property type="term" value="P:regulation of translational fidelity"/>
    <property type="evidence" value="ECO:0007669"/>
    <property type="project" value="TreeGrafter"/>
</dbReference>
<dbReference type="PANTHER" id="PTHR17490:SF10">
    <property type="entry name" value="THREONYLCARBAMOYL-AMP SYNTHASE"/>
    <property type="match status" value="1"/>
</dbReference>
<comment type="function">
    <text evidence="14">Cytoplasmic and mitochondrial threonylcarbamoyl-AMP synthase required for the formation of a threonylcarbamoyl group on adenosine at position 37 (t(6)A37) in tRNAs that read codons beginning with adenine. Catalyzes the conversion of L-threonine, HCO(3)(-)/CO(2) and ATP to give threonylcarbamoyl-AMP (TC-AMP) as the acyladenylate intermediate, with the release of diphosphate. Participates in t(6)A37 formation in cytoplasmic and mitochondrial tRNAs. May regulate the activity of some transporters.</text>
</comment>
<dbReference type="AlphaFoldDB" id="A0A7R9ERJ0"/>
<evidence type="ECO:0000256" key="13">
    <source>
        <dbReference type="ARBA" id="ARBA00048366"/>
    </source>
</evidence>
<comment type="similarity">
    <text evidence="4">Belongs to the SUA5 family.</text>
</comment>
<dbReference type="EMBL" id="OD564520">
    <property type="protein sequence ID" value="CAD7438750.1"/>
    <property type="molecule type" value="Genomic_DNA"/>
</dbReference>
<comment type="subcellular location">
    <subcellularLocation>
        <location evidence="2">Cell membrane</location>
        <topology evidence="2">Peripheral membrane protein</topology>
    </subcellularLocation>
    <subcellularLocation>
        <location evidence="3">Cytoplasm</location>
    </subcellularLocation>
    <subcellularLocation>
        <location evidence="1">Mitochondrion</location>
    </subcellularLocation>
</comment>
<evidence type="ECO:0000259" key="16">
    <source>
        <dbReference type="PROSITE" id="PS51163"/>
    </source>
</evidence>
<evidence type="ECO:0000256" key="11">
    <source>
        <dbReference type="ARBA" id="ARBA00023128"/>
    </source>
</evidence>
<dbReference type="FunFam" id="3.90.870.10:FF:000007">
    <property type="entry name" value="YrdC N6-threonylcarbamoyltransferase domain containing"/>
    <property type="match status" value="1"/>
</dbReference>
<dbReference type="NCBIfam" id="TIGR00057">
    <property type="entry name" value="L-threonylcarbamoyladenylate synthase"/>
    <property type="match status" value="1"/>
</dbReference>
<dbReference type="GO" id="GO:0005739">
    <property type="term" value="C:mitochondrion"/>
    <property type="evidence" value="ECO:0007669"/>
    <property type="project" value="UniProtKB-SubCell"/>
</dbReference>
<evidence type="ECO:0000256" key="1">
    <source>
        <dbReference type="ARBA" id="ARBA00004173"/>
    </source>
</evidence>
<evidence type="ECO:0000256" key="10">
    <source>
        <dbReference type="ARBA" id="ARBA00022946"/>
    </source>
</evidence>
<evidence type="ECO:0000256" key="15">
    <source>
        <dbReference type="ARBA" id="ARBA00063146"/>
    </source>
</evidence>
<evidence type="ECO:0000256" key="12">
    <source>
        <dbReference type="ARBA" id="ARBA00023136"/>
    </source>
</evidence>
<keyword evidence="10" id="KW-0809">Transit peptide</keyword>
<dbReference type="PANTHER" id="PTHR17490">
    <property type="entry name" value="SUA5"/>
    <property type="match status" value="1"/>
</dbReference>
<evidence type="ECO:0000256" key="14">
    <source>
        <dbReference type="ARBA" id="ARBA00058524"/>
    </source>
</evidence>
<proteinExistence type="inferred from homology"/>
<dbReference type="SUPFAM" id="SSF55821">
    <property type="entry name" value="YrdC/RibB"/>
    <property type="match status" value="1"/>
</dbReference>
<evidence type="ECO:0000256" key="7">
    <source>
        <dbReference type="ARBA" id="ARBA00022475"/>
    </source>
</evidence>
<keyword evidence="12" id="KW-0472">Membrane</keyword>